<proteinExistence type="predicted"/>
<dbReference type="OrthoDB" id="1302012at2759"/>
<evidence type="ECO:0008006" key="4">
    <source>
        <dbReference type="Google" id="ProtNLM"/>
    </source>
</evidence>
<evidence type="ECO:0000313" key="3">
    <source>
        <dbReference type="Proteomes" id="UP000886595"/>
    </source>
</evidence>
<evidence type="ECO:0000256" key="1">
    <source>
        <dbReference type="SAM" id="MobiDB-lite"/>
    </source>
</evidence>
<comment type="caution">
    <text evidence="2">The sequence shown here is derived from an EMBL/GenBank/DDBJ whole genome shotgun (WGS) entry which is preliminary data.</text>
</comment>
<dbReference type="Proteomes" id="UP000886595">
    <property type="component" value="Unassembled WGS sequence"/>
</dbReference>
<dbReference type="EMBL" id="JAAMPC010000015">
    <property type="protein sequence ID" value="KAG2255925.1"/>
    <property type="molecule type" value="Genomic_DNA"/>
</dbReference>
<dbReference type="InterPro" id="IPR036691">
    <property type="entry name" value="Endo/exonu/phosph_ase_sf"/>
</dbReference>
<reference evidence="2 3" key="1">
    <citation type="submission" date="2020-02" db="EMBL/GenBank/DDBJ databases">
        <authorList>
            <person name="Ma Q."/>
            <person name="Huang Y."/>
            <person name="Song X."/>
            <person name="Pei D."/>
        </authorList>
    </citation>
    <scope>NUCLEOTIDE SEQUENCE [LARGE SCALE GENOMIC DNA]</scope>
    <source>
        <strain evidence="2">Sxm20200214</strain>
        <tissue evidence="2">Leaf</tissue>
    </source>
</reference>
<feature type="compositionally biased region" description="Low complexity" evidence="1">
    <location>
        <begin position="45"/>
        <end position="56"/>
    </location>
</feature>
<dbReference type="PANTHER" id="PTHR33710:SF77">
    <property type="entry name" value="DNASE I-LIKE SUPERFAMILY PROTEIN"/>
    <property type="match status" value="1"/>
</dbReference>
<accession>A0A8X7PRG9</accession>
<evidence type="ECO:0000313" key="2">
    <source>
        <dbReference type="EMBL" id="KAG2255925.1"/>
    </source>
</evidence>
<dbReference type="SUPFAM" id="SSF56219">
    <property type="entry name" value="DNase I-like"/>
    <property type="match status" value="1"/>
</dbReference>
<organism evidence="2 3">
    <name type="scientific">Brassica carinata</name>
    <name type="common">Ethiopian mustard</name>
    <name type="synonym">Abyssinian cabbage</name>
    <dbReference type="NCBI Taxonomy" id="52824"/>
    <lineage>
        <taxon>Eukaryota</taxon>
        <taxon>Viridiplantae</taxon>
        <taxon>Streptophyta</taxon>
        <taxon>Embryophyta</taxon>
        <taxon>Tracheophyta</taxon>
        <taxon>Spermatophyta</taxon>
        <taxon>Magnoliopsida</taxon>
        <taxon>eudicotyledons</taxon>
        <taxon>Gunneridae</taxon>
        <taxon>Pentapetalae</taxon>
        <taxon>rosids</taxon>
        <taxon>malvids</taxon>
        <taxon>Brassicales</taxon>
        <taxon>Brassicaceae</taxon>
        <taxon>Brassiceae</taxon>
        <taxon>Brassica</taxon>
    </lineage>
</organism>
<feature type="region of interest" description="Disordered" evidence="1">
    <location>
        <begin position="24"/>
        <end position="112"/>
    </location>
</feature>
<feature type="compositionally biased region" description="Polar residues" evidence="1">
    <location>
        <begin position="73"/>
        <end position="88"/>
    </location>
</feature>
<name>A0A8X7PRG9_BRACI</name>
<feature type="compositionally biased region" description="Polar residues" evidence="1">
    <location>
        <begin position="30"/>
        <end position="40"/>
    </location>
</feature>
<keyword evidence="3" id="KW-1185">Reference proteome</keyword>
<dbReference type="AlphaFoldDB" id="A0A8X7PRG9"/>
<gene>
    <name evidence="2" type="ORF">Bca52824_075219</name>
</gene>
<dbReference type="Gene3D" id="3.60.10.10">
    <property type="entry name" value="Endonuclease/exonuclease/phosphatase"/>
    <property type="match status" value="1"/>
</dbReference>
<protein>
    <recommendedName>
        <fullName evidence="4">Endonuclease/exonuclease/phosphatase domain-containing protein</fullName>
    </recommendedName>
</protein>
<sequence>MSNVAGSKSTVADKVSTENYTILKPKFSSALHTNRASSSPLAPLKPTSSTSPQKSTENLFANSAPILPPPATNKLQQSPHPISEQAPTPFQPSYQNPNPNPNQIPNPFTTSNPTFVEKIRRSEDKTLKRLAPLQFSETRRLRVLIPDEPIFGALIETHIKEQNLNLLMSKLCCSWSFASNHTSDPDGRLIIIWQHPSTVNLLHQTRQTLTCEVAIPGNRPFIYIAVYAGNTRTERCDMWVELLNVYQALSLHLSPWMLGGDFNEITHHSEHSLREVNTVTPQMTEFIDCIRQIGVHDLRFQGPQYTWSNHQPEMPIAKKLDRQLVNSQFIAYYPNSTSYFLPSLTFSDHTPCLTDLSHQLPVSGTKPFRFYNYLTKHPQFYQLVTEAWNEAGSMAVNLINLCWKLTSLKRVLKNLNRENFSNIQMRVCEANSLLQAVQVPALETPTEELFHEERDLLQRWLFIRTIEESYFRQKSRVNWLHEGDQNKTYFFSGFSKPE</sequence>
<dbReference type="PANTHER" id="PTHR33710">
    <property type="entry name" value="BNAC02G09200D PROTEIN"/>
    <property type="match status" value="1"/>
</dbReference>